<accession>A0A150J040</accession>
<dbReference type="EMBL" id="LNGF01000013">
    <property type="protein sequence ID" value="KYC47962.1"/>
    <property type="molecule type" value="Genomic_DNA"/>
</dbReference>
<evidence type="ECO:0000313" key="1">
    <source>
        <dbReference type="EMBL" id="KYC45671.1"/>
    </source>
</evidence>
<evidence type="ECO:0000313" key="4">
    <source>
        <dbReference type="Proteomes" id="UP000091929"/>
    </source>
</evidence>
<comment type="caution">
    <text evidence="2">The sequence shown here is derived from an EMBL/GenBank/DDBJ whole genome shotgun (WGS) entry which is preliminary data.</text>
</comment>
<dbReference type="SUPFAM" id="SSF103165">
    <property type="entry name" value="Ta1353-like"/>
    <property type="match status" value="1"/>
</dbReference>
<dbReference type="PATRIC" id="fig|1706438.3.peg.717"/>
<gene>
    <name evidence="1" type="ORF">APG10_00662</name>
    <name evidence="2" type="ORF">APG11_00737</name>
    <name evidence="3" type="ORF">APG12_00714</name>
</gene>
<name>A0A150ISQ2_9EURY</name>
<keyword evidence="2" id="KW-0808">Transferase</keyword>
<dbReference type="PANTHER" id="PTHR36155">
    <property type="entry name" value="BLL5354 PROTEIN"/>
    <property type="match status" value="1"/>
</dbReference>
<dbReference type="Proteomes" id="UP000092401">
    <property type="component" value="Unassembled WGS sequence"/>
</dbReference>
<dbReference type="Proteomes" id="UP000091929">
    <property type="component" value="Unassembled WGS sequence"/>
</dbReference>
<accession>A0A150ISQ2</accession>
<reference evidence="4 5" key="1">
    <citation type="journal article" date="2016" name="ISME J.">
        <title>Chasing the elusive Euryarchaeota class WSA2: genomes reveal a uniquely fastidious methyl-reducing methanogen.</title>
        <authorList>
            <person name="Nobu M.K."/>
            <person name="Narihiro T."/>
            <person name="Kuroda K."/>
            <person name="Mei R."/>
            <person name="Liu W.T."/>
        </authorList>
    </citation>
    <scope>NUCLEOTIDE SEQUENCE [LARGE SCALE GENOMIC DNA]</scope>
    <source>
        <strain evidence="1">B03fssc0709_Meth_Bin005</strain>
        <strain evidence="2">B15fssc0709_Meth_Bin003</strain>
        <strain evidence="3">BMIXfssc0709_Meth_Bin006</strain>
    </source>
</reference>
<dbReference type="Proteomes" id="UP000092403">
    <property type="component" value="Unassembled WGS sequence"/>
</dbReference>
<protein>
    <submittedName>
        <fullName evidence="2">Adenosine specific kinase</fullName>
    </submittedName>
</protein>
<keyword evidence="2" id="KW-0418">Kinase</keyword>
<dbReference type="InterPro" id="IPR036902">
    <property type="entry name" value="Ta1353-like_sf"/>
</dbReference>
<organism evidence="2 4">
    <name type="scientific">Candidatus Methanofastidiosum methylothiophilum</name>
    <dbReference type="NCBI Taxonomy" id="1705564"/>
    <lineage>
        <taxon>Archaea</taxon>
        <taxon>Methanobacteriati</taxon>
        <taxon>Methanobacteriota</taxon>
        <taxon>Stenosarchaea group</taxon>
        <taxon>Candidatus Methanofastidiosia</taxon>
        <taxon>Candidatus Methanofastidiosales</taxon>
        <taxon>Candidatus Methanofastidiosaceae</taxon>
        <taxon>Candidatus Methanofastidiosum</taxon>
    </lineage>
</organism>
<dbReference type="PATRIC" id="fig|1706437.3.peg.743"/>
<dbReference type="AlphaFoldDB" id="A0A150ISQ2"/>
<dbReference type="Gene3D" id="3.40.1520.10">
    <property type="entry name" value="Ta1353-like"/>
    <property type="match status" value="1"/>
</dbReference>
<accession>A0A150IKZ4</accession>
<dbReference type="GO" id="GO:0016301">
    <property type="term" value="F:kinase activity"/>
    <property type="evidence" value="ECO:0007669"/>
    <property type="project" value="UniProtKB-KW"/>
</dbReference>
<dbReference type="EMBL" id="LNJC01000011">
    <property type="protein sequence ID" value="KYC50580.1"/>
    <property type="molecule type" value="Genomic_DNA"/>
</dbReference>
<dbReference type="PATRIC" id="fig|1706436.3.peg.669"/>
<evidence type="ECO:0000313" key="3">
    <source>
        <dbReference type="EMBL" id="KYC50580.1"/>
    </source>
</evidence>
<evidence type="ECO:0000313" key="2">
    <source>
        <dbReference type="EMBL" id="KYC47962.1"/>
    </source>
</evidence>
<evidence type="ECO:0000313" key="5">
    <source>
        <dbReference type="Proteomes" id="UP000092401"/>
    </source>
</evidence>
<sequence length="161" mass="17465">MEMDVIDIKKDDGVEFIIGQGNFSIYTVDDIAKTLLTCVAGIKIGVAMNEAKPKLTRTAGNDEHLKDLAANAALKIGAGHIFVIMMRGAFPINVLNNVKNHPAVCTVYGASENPFQVIVAKTNIGSSVIGVVDGTSAEKIEDKYEKKERRDLLEKIGYKVE</sequence>
<dbReference type="EMBL" id="LNGE01000013">
    <property type="protein sequence ID" value="KYC45671.1"/>
    <property type="molecule type" value="Genomic_DNA"/>
</dbReference>
<proteinExistence type="predicted"/>
<dbReference type="InterPro" id="IPR007153">
    <property type="entry name" value="Adenosine_kinase"/>
</dbReference>
<dbReference type="PANTHER" id="PTHR36155:SF1">
    <property type="entry name" value="BLL5354 PROTEIN"/>
    <property type="match status" value="1"/>
</dbReference>
<dbReference type="Pfam" id="PF04008">
    <property type="entry name" value="Adenosine_kin"/>
    <property type="match status" value="1"/>
</dbReference>